<reference evidence="6" key="2">
    <citation type="submission" date="2019-02" db="EMBL/GenBank/DDBJ databases">
        <title>Opniocepnalus argus Var Kimnra genome.</title>
        <authorList>
            <person name="Zhou C."/>
            <person name="Xiao S."/>
        </authorList>
    </citation>
    <scope>NUCLEOTIDE SEQUENCE [LARGE SCALE GENOMIC DNA]</scope>
</reference>
<dbReference type="InterPro" id="IPR027417">
    <property type="entry name" value="P-loop_NTPase"/>
</dbReference>
<dbReference type="InterPro" id="IPR013783">
    <property type="entry name" value="Ig-like_fold"/>
</dbReference>
<evidence type="ECO:0000256" key="3">
    <source>
        <dbReference type="SAM" id="Coils"/>
    </source>
</evidence>
<evidence type="ECO:0000259" key="4">
    <source>
        <dbReference type="PROSITE" id="PS50853"/>
    </source>
</evidence>
<sequence>MNEQTIEKAALGRPFSLGTLYDCRNESIATGLSLWDYDDLSNHIGERPQYYSDFEIVASESTDHKSSALSAEVSAALYVLVGLIKTKGSAKYLCDNIKSKNQARVTLKYEVTTKFRELSMDHLGADNVKHREIFKQNLATHVVTGILYGARAFFVFDSDVAERENYEEIVGKLKFMIKMIPLVKVKCNGSVKMNNKDLANYKKFSCKFIGDFSLETNPVTYQDAVQVYHSLPKLLGPDKENAIPLKVWLLPLTYFDPSATKLQWQISTALVHKVQCVLENITDLQIRCNDAINTTTAQQFQEISKNLKAFRDLCITFKEKLQKAFISYFLQKEEKALKEIFTHFNKLMEWMDWEEKEIYFVKYFTNMMENTKIVPSQKELDVELLSADHTVCFVWTSVFSNYLEKMQKAEDLQHQHAHSTEPREQLFSAVDTMRHKTKLFTDFADANKENNNIKFLIVGLASETKGGSIHLYKESVLVTKDFQPPSKPETVTGGDVSHNSVTLNICPPQYGAKNITCYRVEFCVRGEKKWQRKRASAAGEFILSSLTPNTEYMIRCRAETPAGVGPLRELSGSVKTLPLKTSAEMLITPPKKVEYVKETITVQDVKPCCQCGKKITTVDVSTTTCESSKSSQRVQEDFAKLEWRCNNAMKTTIAQQFSEIGKNLQTFKDLCFHLKVEFQQSLTKTHSSATTDSLNKWMDCQEKEIDTLISFIHKMKNTEIVPSVNDLYKEIYSREKVVCFLFTSVGSDSYLSTLSNYLNKTTEPDLQPPIYNVEDGQWFFSEEILDVVQHKLKLFSDFTEANKDGNNMKYLTGSLTNKTAVTKGVSIHLYKDGVLVTEDFEPPSNPETVTGSDVTHNSVKLNICPPQFGAANIICYCIEYCVRGENKWQPKRASTAGEFTVSSLTPNTEYMIRCRAVTSAGVGPLREFRGSVKTLPTSPPQKLHVKPTAREIAVTWEKPAQVFKGVHKLSYIVEYMETDSELREGHLQWKQIVSTSETGTITGLQPETNYTVRVRCECGEAGSSRESIPVIVYTTKSLTELLKSTSLCLKSDLPSVYQLPLTEDANPAGCRSYSLGKESEKQSRTIILVGPAGSGKSTLINTMINYIVGVEWSDDVRFKLVKEAQWESQNQTSEVTVYKIHHQEGFTVPYSLTVVDTPGFGCTGGIEQDKEIRRQILRLLTSDNGVSEIDAVCVVVPAALNLNSPSQKRVFDSMLSIFGKDVAKNIRVLVTFADGKHLPLVDVVRALGVLGPQTQNKAQIHFKFNNSALFEGLTADDSEEWESLNEIFWSMGTKSMKRFFVDLNNLNTQSLILTKEVLREREDLEDSVENLQKLIKLSLIKQDEIKHMIEILENCEAEITTIQGSEFEFTVKKRDICDISLTEHHTTNCLQCQYTCHYPCFISGNEDKNYCSAIGKDGHCTECPGKCKWMEHVSQPHKWEYEEFREKHTVQELKKKYINAAEAQMSTQAVVDKVLTEYESVEDDMMKMMERSASCLQRLEEIGLKPNQLSITEYIDTLIESEKSEAKPGWRGRLHSLMVKRQKAELIDKICRGEEPCQLCLAQAPM</sequence>
<protein>
    <submittedName>
        <fullName evidence="5">Stonustoxin subunit beta</fullName>
    </submittedName>
</protein>
<dbReference type="Pfam" id="PF00041">
    <property type="entry name" value="fn3"/>
    <property type="match status" value="3"/>
</dbReference>
<dbReference type="InterPro" id="IPR052090">
    <property type="entry name" value="Cytolytic_pore-forming_toxin"/>
</dbReference>
<dbReference type="InterPro" id="IPR006703">
    <property type="entry name" value="G_AIG1"/>
</dbReference>
<dbReference type="GO" id="GO:0005525">
    <property type="term" value="F:GTP binding"/>
    <property type="evidence" value="ECO:0007669"/>
    <property type="project" value="InterPro"/>
</dbReference>
<evidence type="ECO:0000256" key="2">
    <source>
        <dbReference type="ARBA" id="ARBA00022741"/>
    </source>
</evidence>
<dbReference type="SUPFAM" id="SSF49265">
    <property type="entry name" value="Fibronectin type III"/>
    <property type="match status" value="2"/>
</dbReference>
<keyword evidence="3" id="KW-0175">Coiled coil</keyword>
<comment type="similarity">
    <text evidence="1">Belongs to the TRAFAC class TrmE-Era-EngA-EngB-Septin-like GTPase superfamily. AIG1/Toc34/Toc159-like paraseptin GTPase family. IAN subfamily.</text>
</comment>
<name>A0A6G1P788_CHAAH</name>
<organism evidence="5 6">
    <name type="scientific">Channa argus</name>
    <name type="common">Northern snakehead</name>
    <name type="synonym">Ophicephalus argus</name>
    <dbReference type="NCBI Taxonomy" id="215402"/>
    <lineage>
        <taxon>Eukaryota</taxon>
        <taxon>Metazoa</taxon>
        <taxon>Chordata</taxon>
        <taxon>Craniata</taxon>
        <taxon>Vertebrata</taxon>
        <taxon>Euteleostomi</taxon>
        <taxon>Actinopterygii</taxon>
        <taxon>Neopterygii</taxon>
        <taxon>Teleostei</taxon>
        <taxon>Neoteleostei</taxon>
        <taxon>Acanthomorphata</taxon>
        <taxon>Anabantaria</taxon>
        <taxon>Anabantiformes</taxon>
        <taxon>Channoidei</taxon>
        <taxon>Channidae</taxon>
        <taxon>Channa</taxon>
    </lineage>
</organism>
<dbReference type="InterPro" id="IPR003961">
    <property type="entry name" value="FN3_dom"/>
</dbReference>
<reference evidence="5 6" key="1">
    <citation type="submission" date="2019-02" db="EMBL/GenBank/DDBJ databases">
        <title>Opniocepnalus argus genome.</title>
        <authorList>
            <person name="Zhou C."/>
            <person name="Xiao S."/>
        </authorList>
    </citation>
    <scope>NUCLEOTIDE SEQUENCE [LARGE SCALE GENOMIC DNA]</scope>
    <source>
        <strain evidence="5">OARG1902GOOAL</strain>
        <tissue evidence="5">Muscle</tissue>
    </source>
</reference>
<dbReference type="InterPro" id="IPR048997">
    <property type="entry name" value="Stonustoxin-like_helical"/>
</dbReference>
<keyword evidence="6" id="KW-1185">Reference proteome</keyword>
<proteinExistence type="inferred from homology"/>
<dbReference type="EMBL" id="CM015713">
    <property type="protein sequence ID" value="KAF3686141.1"/>
    <property type="molecule type" value="Genomic_DNA"/>
</dbReference>
<dbReference type="Pfam" id="PF18078">
    <property type="entry name" value="Thioredoxin_11"/>
    <property type="match status" value="2"/>
</dbReference>
<evidence type="ECO:0000313" key="5">
    <source>
        <dbReference type="EMBL" id="KAF3686141.1"/>
    </source>
</evidence>
<feature type="domain" description="Fibronectin type-III" evidence="4">
    <location>
        <begin position="842"/>
        <end position="937"/>
    </location>
</feature>
<dbReference type="PANTHER" id="PTHR31594:SF16">
    <property type="entry name" value="SI:CH211-281L24.3"/>
    <property type="match status" value="1"/>
</dbReference>
<dbReference type="Pfam" id="PF04548">
    <property type="entry name" value="AIG1"/>
    <property type="match status" value="1"/>
</dbReference>
<evidence type="ECO:0000313" key="6">
    <source>
        <dbReference type="Proteomes" id="UP000503349"/>
    </source>
</evidence>
<feature type="domain" description="Fibronectin type-III" evidence="4">
    <location>
        <begin position="484"/>
        <end position="579"/>
    </location>
</feature>
<keyword evidence="2" id="KW-0547">Nucleotide-binding</keyword>
<dbReference type="Proteomes" id="UP000503349">
    <property type="component" value="Chromosome 2"/>
</dbReference>
<dbReference type="SUPFAM" id="SSF52540">
    <property type="entry name" value="P-loop containing nucleoside triphosphate hydrolases"/>
    <property type="match status" value="1"/>
</dbReference>
<feature type="domain" description="Fibronectin type-III" evidence="4">
    <location>
        <begin position="939"/>
        <end position="1037"/>
    </location>
</feature>
<dbReference type="PANTHER" id="PTHR31594">
    <property type="entry name" value="AIG1-TYPE G DOMAIN-CONTAINING PROTEIN"/>
    <property type="match status" value="1"/>
</dbReference>
<dbReference type="SMART" id="SM00060">
    <property type="entry name" value="FN3"/>
    <property type="match status" value="3"/>
</dbReference>
<dbReference type="Gene3D" id="3.40.50.300">
    <property type="entry name" value="P-loop containing nucleotide triphosphate hydrolases"/>
    <property type="match status" value="1"/>
</dbReference>
<dbReference type="InterPro" id="IPR036116">
    <property type="entry name" value="FN3_sf"/>
</dbReference>
<feature type="coiled-coil region" evidence="3">
    <location>
        <begin position="1314"/>
        <end position="1341"/>
    </location>
</feature>
<evidence type="ECO:0000256" key="1">
    <source>
        <dbReference type="ARBA" id="ARBA00008535"/>
    </source>
</evidence>
<dbReference type="Pfam" id="PF21109">
    <property type="entry name" value="Stonustoxin_helical"/>
    <property type="match status" value="2"/>
</dbReference>
<dbReference type="CDD" id="cd00063">
    <property type="entry name" value="FN3"/>
    <property type="match status" value="3"/>
</dbReference>
<dbReference type="Gene3D" id="2.60.40.10">
    <property type="entry name" value="Immunoglobulins"/>
    <property type="match status" value="3"/>
</dbReference>
<accession>A0A6G1P788</accession>
<gene>
    <name evidence="5" type="ORF">EXN66_Car001813</name>
</gene>
<dbReference type="InterPro" id="IPR040581">
    <property type="entry name" value="Thioredoxin_11"/>
</dbReference>
<dbReference type="PROSITE" id="PS50853">
    <property type="entry name" value="FN3"/>
    <property type="match status" value="3"/>
</dbReference>